<dbReference type="EMBL" id="WBMP01000009">
    <property type="protein sequence ID" value="KAE8545378.1"/>
    <property type="molecule type" value="Genomic_DNA"/>
</dbReference>
<accession>A0A833NAM3</accession>
<keyword evidence="2" id="KW-1133">Transmembrane helix</keyword>
<sequence length="242" mass="25734">MALVKCKECGSDVSTKAKACPKCGAKAPKKTSLFTWLVTGFVAAAMIGAFTSDPSSTSNSSASASSGAGSTQSTSSSAPTTTNTAPVVTAPEWRTFESSDEMTGDKSAYAVSPNAEPTQRMGFPYGDVEAWLGIGCDASSEWAYIGFTQAPNLINGEIGDGYHSFRVRARWDENVVFETLRQKWTADAMHFYNDASIIQKIGGASSAMVELNWYGEGAVRFPFTLNGSSKALQDIRGKCATY</sequence>
<protein>
    <recommendedName>
        <fullName evidence="5">Zinc ribbon domain-containing protein</fullName>
    </recommendedName>
</protein>
<evidence type="ECO:0000313" key="4">
    <source>
        <dbReference type="Proteomes" id="UP000469950"/>
    </source>
</evidence>
<name>A0A833NAM3_MARNT</name>
<keyword evidence="2" id="KW-0472">Membrane</keyword>
<evidence type="ECO:0008006" key="5">
    <source>
        <dbReference type="Google" id="ProtNLM"/>
    </source>
</evidence>
<evidence type="ECO:0000256" key="2">
    <source>
        <dbReference type="SAM" id="Phobius"/>
    </source>
</evidence>
<gene>
    <name evidence="3" type="ORF">F6453_2350</name>
</gene>
<dbReference type="AlphaFoldDB" id="A0A833NAM3"/>
<proteinExistence type="predicted"/>
<reference evidence="3 4" key="1">
    <citation type="submission" date="2019-10" db="EMBL/GenBank/DDBJ databases">
        <title>Draft genome sequence of Marinobacter hydrocarbonoclasticus NCT7M from the microbiome of the marine copepod.</title>
        <authorList>
            <person name="Nuttall R."/>
            <person name="Sharma G."/>
            <person name="Moisander P."/>
        </authorList>
    </citation>
    <scope>NUCLEOTIDE SEQUENCE [LARGE SCALE GENOMIC DNA]</scope>
    <source>
        <strain evidence="3 4">NCT7M</strain>
    </source>
</reference>
<evidence type="ECO:0000256" key="1">
    <source>
        <dbReference type="SAM" id="MobiDB-lite"/>
    </source>
</evidence>
<dbReference type="RefSeq" id="WP_153740937.1">
    <property type="nucleotide sequence ID" value="NZ_WBMP01000009.1"/>
</dbReference>
<feature type="compositionally biased region" description="Low complexity" evidence="1">
    <location>
        <begin position="57"/>
        <end position="91"/>
    </location>
</feature>
<feature type="transmembrane region" description="Helical" evidence="2">
    <location>
        <begin position="33"/>
        <end position="51"/>
    </location>
</feature>
<keyword evidence="2" id="KW-0812">Transmembrane</keyword>
<evidence type="ECO:0000313" key="3">
    <source>
        <dbReference type="EMBL" id="KAE8545378.1"/>
    </source>
</evidence>
<feature type="region of interest" description="Disordered" evidence="1">
    <location>
        <begin position="57"/>
        <end position="107"/>
    </location>
</feature>
<dbReference type="Proteomes" id="UP000469950">
    <property type="component" value="Unassembled WGS sequence"/>
</dbReference>
<organism evidence="3 4">
    <name type="scientific">Marinobacter nauticus</name>
    <name type="common">Marinobacter hydrocarbonoclasticus</name>
    <name type="synonym">Marinobacter aquaeolei</name>
    <dbReference type="NCBI Taxonomy" id="2743"/>
    <lineage>
        <taxon>Bacteria</taxon>
        <taxon>Pseudomonadati</taxon>
        <taxon>Pseudomonadota</taxon>
        <taxon>Gammaproteobacteria</taxon>
        <taxon>Pseudomonadales</taxon>
        <taxon>Marinobacteraceae</taxon>
        <taxon>Marinobacter</taxon>
    </lineage>
</organism>
<comment type="caution">
    <text evidence="3">The sequence shown here is derived from an EMBL/GenBank/DDBJ whole genome shotgun (WGS) entry which is preliminary data.</text>
</comment>